<gene>
    <name evidence="3" type="ORF">K7C98_17350</name>
</gene>
<accession>A0ABS7TS03</accession>
<feature type="compositionally biased region" description="Low complexity" evidence="1">
    <location>
        <begin position="53"/>
        <end position="96"/>
    </location>
</feature>
<feature type="signal peptide" evidence="2">
    <location>
        <begin position="1"/>
        <end position="23"/>
    </location>
</feature>
<sequence length="329" mass="33469">MPSRSRTPLVPVALLLLPLACTARPQGDSATEPATAGTTDATPTPGQPPQPTTTPTSGPDATTSSATSDATTDASTSDPVTSTTSTGATSDASSTTLAPPESECDIWTQDCPEGQKCMPVSLDDMFGNEAARCRPVVDDPDALGEQCTVLGTSSEGLDTCPAGQFCWRSNLASNLGTCLALCAGSPADPNCAEPGLVCVLHSLGVENLCIRPCDPLAQDCPGDDLCVPDHVGDPDAGAFMCIDDASGDDGQVFDPCTELNTCDAGLQCASSFMIPECGGDPDGACCLPYCDLTVEPDPCLDMGLECLQWAQGDAPPGLEDVGVCGEGPI</sequence>
<keyword evidence="2" id="KW-0732">Signal</keyword>
<comment type="caution">
    <text evidence="3">The sequence shown here is derived from an EMBL/GenBank/DDBJ whole genome shotgun (WGS) entry which is preliminary data.</text>
</comment>
<name>A0ABS7TS03_9BACT</name>
<reference evidence="3" key="1">
    <citation type="submission" date="2021-08" db="EMBL/GenBank/DDBJ databases">
        <authorList>
            <person name="Stevens D.C."/>
        </authorList>
    </citation>
    <scope>NUCLEOTIDE SEQUENCE</scope>
    <source>
        <strain evidence="3">DSM 53165</strain>
    </source>
</reference>
<evidence type="ECO:0000313" key="3">
    <source>
        <dbReference type="EMBL" id="MBZ5711015.1"/>
    </source>
</evidence>
<proteinExistence type="predicted"/>
<protein>
    <submittedName>
        <fullName evidence="3">Uncharacterized protein</fullName>
    </submittedName>
</protein>
<feature type="chain" id="PRO_5045325136" evidence="2">
    <location>
        <begin position="24"/>
        <end position="329"/>
    </location>
</feature>
<feature type="compositionally biased region" description="Low complexity" evidence="1">
    <location>
        <begin position="30"/>
        <end position="44"/>
    </location>
</feature>
<evidence type="ECO:0000256" key="2">
    <source>
        <dbReference type="SAM" id="SignalP"/>
    </source>
</evidence>
<evidence type="ECO:0000256" key="1">
    <source>
        <dbReference type="SAM" id="MobiDB-lite"/>
    </source>
</evidence>
<organism evidence="3 4">
    <name type="scientific">Nannocystis pusilla</name>
    <dbReference type="NCBI Taxonomy" id="889268"/>
    <lineage>
        <taxon>Bacteria</taxon>
        <taxon>Pseudomonadati</taxon>
        <taxon>Myxococcota</taxon>
        <taxon>Polyangia</taxon>
        <taxon>Nannocystales</taxon>
        <taxon>Nannocystaceae</taxon>
        <taxon>Nannocystis</taxon>
    </lineage>
</organism>
<feature type="region of interest" description="Disordered" evidence="1">
    <location>
        <begin position="24"/>
        <end position="105"/>
    </location>
</feature>
<dbReference type="RefSeq" id="WP_224192784.1">
    <property type="nucleotide sequence ID" value="NZ_JAIRAU010000023.1"/>
</dbReference>
<dbReference type="EMBL" id="JAIRAU010000023">
    <property type="protein sequence ID" value="MBZ5711015.1"/>
    <property type="molecule type" value="Genomic_DNA"/>
</dbReference>
<dbReference type="Proteomes" id="UP001139031">
    <property type="component" value="Unassembled WGS sequence"/>
</dbReference>
<keyword evidence="4" id="KW-1185">Reference proteome</keyword>
<evidence type="ECO:0000313" key="4">
    <source>
        <dbReference type="Proteomes" id="UP001139031"/>
    </source>
</evidence>